<dbReference type="AlphaFoldDB" id="A0A0V0J342"/>
<reference evidence="10" key="1">
    <citation type="submission" date="2016-01" db="EMBL/GenBank/DDBJ databases">
        <title>Reference transcriptome for the parasite Schistocephalus solidus: insights into the molecular evolution of parasitism.</title>
        <authorList>
            <person name="Hebert F.O."/>
            <person name="Grambauer S."/>
            <person name="Barber I."/>
            <person name="Landry C.R."/>
            <person name="Aubin-Horth N."/>
        </authorList>
    </citation>
    <scope>NUCLEOTIDE SEQUENCE</scope>
</reference>
<keyword evidence="5 9" id="KW-0999">Mitochondrion inner membrane</keyword>
<evidence type="ECO:0000256" key="1">
    <source>
        <dbReference type="ARBA" id="ARBA00004448"/>
    </source>
</evidence>
<sequence>MSFVYKALVKAGDRVVPTAFRPIWDHPAGPKTVFFWAPTFKWGLVIAGLADINRPAEKVSVYQSAALAATGVIWSRYSMVITPKNWNLFSVNIFVGATGIYQLCRIFRYRSQQKVVP</sequence>
<dbReference type="GO" id="GO:0005743">
    <property type="term" value="C:mitochondrial inner membrane"/>
    <property type="evidence" value="ECO:0007669"/>
    <property type="project" value="UniProtKB-SubCell"/>
</dbReference>
<dbReference type="InterPro" id="IPR005336">
    <property type="entry name" value="MPC"/>
</dbReference>
<keyword evidence="6" id="KW-1133">Transmembrane helix</keyword>
<evidence type="ECO:0000256" key="2">
    <source>
        <dbReference type="ARBA" id="ARBA00006416"/>
    </source>
</evidence>
<evidence type="ECO:0000256" key="3">
    <source>
        <dbReference type="ARBA" id="ARBA00022448"/>
    </source>
</evidence>
<dbReference type="EMBL" id="GEEE01003866">
    <property type="protein sequence ID" value="JAP59359.1"/>
    <property type="molecule type" value="Transcribed_RNA"/>
</dbReference>
<evidence type="ECO:0000256" key="8">
    <source>
        <dbReference type="ARBA" id="ARBA00023136"/>
    </source>
</evidence>
<keyword evidence="4" id="KW-0812">Transmembrane</keyword>
<evidence type="ECO:0000256" key="4">
    <source>
        <dbReference type="ARBA" id="ARBA00022692"/>
    </source>
</evidence>
<keyword evidence="3 9" id="KW-0813">Transport</keyword>
<dbReference type="EMBL" id="GEEE01002989">
    <property type="protein sequence ID" value="JAP60236.1"/>
    <property type="molecule type" value="Transcribed_RNA"/>
</dbReference>
<keyword evidence="10" id="KW-0670">Pyruvate</keyword>
<name>A0A0V0J342_SCHSO</name>
<protein>
    <recommendedName>
        <fullName evidence="9">Mitochondrial pyruvate carrier</fullName>
    </recommendedName>
</protein>
<proteinExistence type="inferred from homology"/>
<evidence type="ECO:0000256" key="5">
    <source>
        <dbReference type="ARBA" id="ARBA00022792"/>
    </source>
</evidence>
<keyword evidence="8" id="KW-0472">Membrane</keyword>
<comment type="function">
    <text evidence="9">Mediates the uptake of pyruvate into mitochondria.</text>
</comment>
<accession>A0A0V0J342</accession>
<comment type="similarity">
    <text evidence="2 9">Belongs to the mitochondrial pyruvate carrier (MPC) (TC 2.A.105) family.</text>
</comment>
<dbReference type="Pfam" id="PF03650">
    <property type="entry name" value="MPC"/>
    <property type="match status" value="1"/>
</dbReference>
<keyword evidence="7 9" id="KW-0496">Mitochondrion</keyword>
<dbReference type="EMBL" id="GEEE01013583">
    <property type="protein sequence ID" value="JAP49642.1"/>
    <property type="molecule type" value="Transcribed_RNA"/>
</dbReference>
<evidence type="ECO:0000256" key="9">
    <source>
        <dbReference type="RuleBase" id="RU363100"/>
    </source>
</evidence>
<organism evidence="10">
    <name type="scientific">Schistocephalus solidus</name>
    <name type="common">Tapeworm</name>
    <dbReference type="NCBI Taxonomy" id="70667"/>
    <lineage>
        <taxon>Eukaryota</taxon>
        <taxon>Metazoa</taxon>
        <taxon>Spiralia</taxon>
        <taxon>Lophotrochozoa</taxon>
        <taxon>Platyhelminthes</taxon>
        <taxon>Cestoda</taxon>
        <taxon>Eucestoda</taxon>
        <taxon>Diphyllobothriidea</taxon>
        <taxon>Diphyllobothriidae</taxon>
        <taxon>Schistocephalus</taxon>
    </lineage>
</organism>
<evidence type="ECO:0000256" key="6">
    <source>
        <dbReference type="ARBA" id="ARBA00022989"/>
    </source>
</evidence>
<dbReference type="GO" id="GO:0006850">
    <property type="term" value="P:pyruvate import into mitochondria"/>
    <property type="evidence" value="ECO:0007669"/>
    <property type="project" value="InterPro"/>
</dbReference>
<dbReference type="PANTHER" id="PTHR14154">
    <property type="entry name" value="UPF0041 BRAIN PROTEIN 44-RELATED"/>
    <property type="match status" value="1"/>
</dbReference>
<comment type="subcellular location">
    <subcellularLocation>
        <location evidence="1 9">Mitochondrion inner membrane</location>
        <topology evidence="1 9">Multi-pass membrane protein</topology>
    </subcellularLocation>
</comment>
<evidence type="ECO:0000313" key="10">
    <source>
        <dbReference type="EMBL" id="JAP60236.1"/>
    </source>
</evidence>
<gene>
    <name evidence="10" type="primary">MPC2</name>
    <name evidence="10" type="ORF">TR149715</name>
</gene>
<dbReference type="EMBL" id="GEEE01023952">
    <property type="protein sequence ID" value="JAP39273.1"/>
    <property type="molecule type" value="Transcribed_RNA"/>
</dbReference>
<evidence type="ECO:0000256" key="7">
    <source>
        <dbReference type="ARBA" id="ARBA00023128"/>
    </source>
</evidence>